<sequence length="202" mass="21888">MKKIALAAAVMLSLGVAAGSAEAQSRPGGCLKYGLGGAVAGHFAGGHRIKGALAGCALGIYQRRQYERQVREQNEIRNRIPERRRVPNPQPNDTYENRDRSANRAPLPQRPMPRQEGTSPYEDLGLGRGGPTTREQATRGQDRIGSQTAGQGGHTSGGAFARGQQESRDRVQNREWVPNAGQLRRADPEATGSFPRSNGQMY</sequence>
<gene>
    <name evidence="3" type="ORF">JKG68_05155</name>
</gene>
<evidence type="ECO:0000256" key="1">
    <source>
        <dbReference type="SAM" id="MobiDB-lite"/>
    </source>
</evidence>
<dbReference type="Proteomes" id="UP000605848">
    <property type="component" value="Unassembled WGS sequence"/>
</dbReference>
<dbReference type="RefSeq" id="WP_202056572.1">
    <property type="nucleotide sequence ID" value="NZ_JAEQMY010000005.1"/>
</dbReference>
<feature type="signal peptide" evidence="2">
    <location>
        <begin position="1"/>
        <end position="23"/>
    </location>
</feature>
<name>A0A936Z9B7_9HYPH</name>
<evidence type="ECO:0000313" key="3">
    <source>
        <dbReference type="EMBL" id="MBL0403345.1"/>
    </source>
</evidence>
<dbReference type="AlphaFoldDB" id="A0A936Z9B7"/>
<feature type="chain" id="PRO_5037666570" description="Glycine zipper 2TM domain-containing protein" evidence="2">
    <location>
        <begin position="24"/>
        <end position="202"/>
    </location>
</feature>
<evidence type="ECO:0008006" key="5">
    <source>
        <dbReference type="Google" id="ProtNLM"/>
    </source>
</evidence>
<comment type="caution">
    <text evidence="3">The sequence shown here is derived from an EMBL/GenBank/DDBJ whole genome shotgun (WGS) entry which is preliminary data.</text>
</comment>
<feature type="compositionally biased region" description="Basic and acidic residues" evidence="1">
    <location>
        <begin position="69"/>
        <end position="85"/>
    </location>
</feature>
<keyword evidence="4" id="KW-1185">Reference proteome</keyword>
<evidence type="ECO:0000313" key="4">
    <source>
        <dbReference type="Proteomes" id="UP000605848"/>
    </source>
</evidence>
<reference evidence="3" key="1">
    <citation type="submission" date="2021-01" db="EMBL/GenBank/DDBJ databases">
        <title>Microvirga sp.</title>
        <authorList>
            <person name="Kim M.K."/>
        </authorList>
    </citation>
    <scope>NUCLEOTIDE SEQUENCE</scope>
    <source>
        <strain evidence="3">5420S-16</strain>
    </source>
</reference>
<dbReference type="EMBL" id="JAEQMY010000005">
    <property type="protein sequence ID" value="MBL0403345.1"/>
    <property type="molecule type" value="Genomic_DNA"/>
</dbReference>
<protein>
    <recommendedName>
        <fullName evidence="5">Glycine zipper 2TM domain-containing protein</fullName>
    </recommendedName>
</protein>
<accession>A0A936Z9B7</accession>
<keyword evidence="2" id="KW-0732">Signal</keyword>
<organism evidence="3 4">
    <name type="scientific">Microvirga aerilata</name>
    <dbReference type="NCBI Taxonomy" id="670292"/>
    <lineage>
        <taxon>Bacteria</taxon>
        <taxon>Pseudomonadati</taxon>
        <taxon>Pseudomonadota</taxon>
        <taxon>Alphaproteobacteria</taxon>
        <taxon>Hyphomicrobiales</taxon>
        <taxon>Methylobacteriaceae</taxon>
        <taxon>Microvirga</taxon>
    </lineage>
</organism>
<evidence type="ECO:0000256" key="2">
    <source>
        <dbReference type="SAM" id="SignalP"/>
    </source>
</evidence>
<feature type="region of interest" description="Disordered" evidence="1">
    <location>
        <begin position="69"/>
        <end position="202"/>
    </location>
</feature>
<proteinExistence type="predicted"/>